<evidence type="ECO:0000313" key="7">
    <source>
        <dbReference type="Proteomes" id="UP000029392"/>
    </source>
</evidence>
<feature type="binding site" evidence="4">
    <location>
        <position position="4"/>
    </location>
    <ligand>
        <name>a purine D-ribonucleoside</name>
        <dbReference type="ChEBI" id="CHEBI:142355"/>
        <note>ligand shared between dimeric partners</note>
    </ligand>
</feature>
<dbReference type="Proteomes" id="UP000029392">
    <property type="component" value="Unassembled WGS sequence"/>
</dbReference>
<evidence type="ECO:0000313" key="6">
    <source>
        <dbReference type="EMBL" id="KFN51877.1"/>
    </source>
</evidence>
<dbReference type="InterPro" id="IPR000845">
    <property type="entry name" value="Nucleoside_phosphorylase_d"/>
</dbReference>
<dbReference type="GO" id="GO:0006152">
    <property type="term" value="P:purine nucleoside catabolic process"/>
    <property type="evidence" value="ECO:0007669"/>
    <property type="project" value="TreeGrafter"/>
</dbReference>
<dbReference type="PATRIC" id="fig|1384054.3.peg.466"/>
<feature type="binding site" description="in other chain" evidence="4">
    <location>
        <position position="20"/>
    </location>
    <ligand>
        <name>phosphate</name>
        <dbReference type="ChEBI" id="CHEBI:43474"/>
        <note>ligand shared between dimeric partners</note>
    </ligand>
</feature>
<dbReference type="SUPFAM" id="SSF53167">
    <property type="entry name" value="Purine and uridine phosphorylases"/>
    <property type="match status" value="1"/>
</dbReference>
<keyword evidence="1 4" id="KW-0328">Glycosyltransferase</keyword>
<name>A0A091BK33_9GAMM</name>
<comment type="function">
    <text evidence="4">Catalyzes the reversible phosphorolytic breakdown of the N-glycosidic bond in the beta-(deoxy)ribonucleoside molecules, with the formation of the corresponding free purine bases and pentose-1-phosphate.</text>
</comment>
<dbReference type="RefSeq" id="WP_043800273.1">
    <property type="nucleotide sequence ID" value="NZ_AVCH01000025.1"/>
</dbReference>
<keyword evidence="2 4" id="KW-0808">Transferase</keyword>
<sequence length="241" mass="25333">MSLHINAAPGDFAPTVLLPGDPLRARHIAQAYLSDAREVSNTRGMFGFTGQWQGQRLSVMGSGMGIPSCVLYATELVRQHGVRRLLRVGTCGAVKPGLRLGDLVLALGASTDSRVNRQRFGGHDFAAVASWPMLRTLADTAAAAGLPLHAGNIFSSDLFYHPDRALTSLLADMGLLGIEMEAAGLFGVAAAEGVHAAALLTVSDHLLEHTAMDPAEREQGLGRMIRLALDAAAAMEANAAD</sequence>
<protein>
    <recommendedName>
        <fullName evidence="4">Purine nucleoside phosphorylase DeoD-type</fullName>
        <shortName evidence="4">PNP</shortName>
        <ecNumber evidence="4">2.4.2.1</ecNumber>
    </recommendedName>
</protein>
<dbReference type="OrthoDB" id="9782889at2"/>
<dbReference type="InterPro" id="IPR004402">
    <property type="entry name" value="DeoD-type"/>
</dbReference>
<feature type="binding site" description="in other chain" evidence="4">
    <location>
        <begin position="87"/>
        <end position="90"/>
    </location>
    <ligand>
        <name>phosphate</name>
        <dbReference type="ChEBI" id="CHEBI:43474"/>
        <note>ligand shared between dimeric partners</note>
    </ligand>
</feature>
<proteinExistence type="inferred from homology"/>
<comment type="caution">
    <text evidence="6">The sequence shown here is derived from an EMBL/GenBank/DDBJ whole genome shotgun (WGS) entry which is preliminary data.</text>
</comment>
<feature type="active site" description="Proton donor" evidence="4">
    <location>
        <position position="204"/>
    </location>
</feature>
<dbReference type="AlphaFoldDB" id="A0A091BK33"/>
<evidence type="ECO:0000256" key="2">
    <source>
        <dbReference type="ARBA" id="ARBA00022679"/>
    </source>
</evidence>
<comment type="subunit">
    <text evidence="4">Homohexamer; trimer of homodimers.</text>
</comment>
<dbReference type="PANTHER" id="PTHR43691:SF11">
    <property type="entry name" value="FI09636P-RELATED"/>
    <property type="match status" value="1"/>
</dbReference>
<feature type="binding site" description="in other chain" evidence="4">
    <location>
        <begin position="179"/>
        <end position="181"/>
    </location>
    <ligand>
        <name>a purine D-ribonucleoside</name>
        <dbReference type="ChEBI" id="CHEBI:142355"/>
        <note>ligand shared between dimeric partners</note>
    </ligand>
</feature>
<dbReference type="HAMAP" id="MF_01627">
    <property type="entry name" value="Pur_nucleosid_phosp"/>
    <property type="match status" value="1"/>
</dbReference>
<dbReference type="NCBIfam" id="TIGR00107">
    <property type="entry name" value="deoD"/>
    <property type="match status" value="1"/>
</dbReference>
<dbReference type="InterPro" id="IPR035994">
    <property type="entry name" value="Nucleoside_phosphorylase_sf"/>
</dbReference>
<dbReference type="NCBIfam" id="NF004489">
    <property type="entry name" value="PRK05819.1"/>
    <property type="match status" value="1"/>
</dbReference>
<evidence type="ECO:0000256" key="1">
    <source>
        <dbReference type="ARBA" id="ARBA00022676"/>
    </source>
</evidence>
<dbReference type="PANTHER" id="PTHR43691">
    <property type="entry name" value="URIDINE PHOSPHORYLASE"/>
    <property type="match status" value="1"/>
</dbReference>
<keyword evidence="7" id="KW-1185">Reference proteome</keyword>
<feature type="binding site" description="in other chain" evidence="4">
    <location>
        <begin position="203"/>
        <end position="204"/>
    </location>
    <ligand>
        <name>a purine D-ribonucleoside</name>
        <dbReference type="ChEBI" id="CHEBI:142355"/>
        <note>ligand shared between dimeric partners</note>
    </ligand>
</feature>
<feature type="domain" description="Nucleoside phosphorylase" evidence="5">
    <location>
        <begin position="16"/>
        <end position="214"/>
    </location>
</feature>
<organism evidence="6 7">
    <name type="scientific">Arenimonas malthae CC-JY-1</name>
    <dbReference type="NCBI Taxonomy" id="1384054"/>
    <lineage>
        <taxon>Bacteria</taxon>
        <taxon>Pseudomonadati</taxon>
        <taxon>Pseudomonadota</taxon>
        <taxon>Gammaproteobacteria</taxon>
        <taxon>Lysobacterales</taxon>
        <taxon>Lysobacteraceae</taxon>
        <taxon>Arenimonas</taxon>
    </lineage>
</organism>
<dbReference type="eggNOG" id="COG0813">
    <property type="taxonomic scope" value="Bacteria"/>
</dbReference>
<dbReference type="Pfam" id="PF01048">
    <property type="entry name" value="PNP_UDP_1"/>
    <property type="match status" value="1"/>
</dbReference>
<dbReference type="STRING" id="1384054.N790_13610"/>
<comment type="catalytic activity">
    <reaction evidence="3">
        <text>uridine + phosphate = alpha-D-ribose 1-phosphate + uracil</text>
        <dbReference type="Rhea" id="RHEA:24388"/>
        <dbReference type="ChEBI" id="CHEBI:16704"/>
        <dbReference type="ChEBI" id="CHEBI:17568"/>
        <dbReference type="ChEBI" id="CHEBI:43474"/>
        <dbReference type="ChEBI" id="CHEBI:57720"/>
        <dbReference type="EC" id="2.4.2.3"/>
    </reaction>
</comment>
<dbReference type="CDD" id="cd09006">
    <property type="entry name" value="PNP_EcPNPI-like"/>
    <property type="match status" value="1"/>
</dbReference>
<evidence type="ECO:0000256" key="4">
    <source>
        <dbReference type="HAMAP-Rule" id="MF_01627"/>
    </source>
</evidence>
<feature type="binding site" evidence="4">
    <location>
        <position position="43"/>
    </location>
    <ligand>
        <name>phosphate</name>
        <dbReference type="ChEBI" id="CHEBI:43474"/>
        <note>ligand shared between dimeric partners</note>
    </ligand>
</feature>
<comment type="catalytic activity">
    <reaction evidence="4">
        <text>a purine 2'-deoxy-D-ribonucleoside + phosphate = a purine nucleobase + 2-deoxy-alpha-D-ribose 1-phosphate</text>
        <dbReference type="Rhea" id="RHEA:36431"/>
        <dbReference type="ChEBI" id="CHEBI:26386"/>
        <dbReference type="ChEBI" id="CHEBI:43474"/>
        <dbReference type="ChEBI" id="CHEBI:57259"/>
        <dbReference type="ChEBI" id="CHEBI:142361"/>
        <dbReference type="EC" id="2.4.2.1"/>
    </reaction>
</comment>
<feature type="site" description="Important for catalytic activity" evidence="4">
    <location>
        <position position="217"/>
    </location>
</feature>
<dbReference type="GO" id="GO:0004731">
    <property type="term" value="F:purine-nucleoside phosphorylase activity"/>
    <property type="evidence" value="ECO:0007669"/>
    <property type="project" value="UniProtKB-UniRule"/>
</dbReference>
<evidence type="ECO:0000259" key="5">
    <source>
        <dbReference type="Pfam" id="PF01048"/>
    </source>
</evidence>
<reference evidence="6 7" key="1">
    <citation type="submission" date="2013-09" db="EMBL/GenBank/DDBJ databases">
        <title>Genome sequencing of Arenimonas malthae.</title>
        <authorList>
            <person name="Chen F."/>
            <person name="Wang G."/>
        </authorList>
    </citation>
    <scope>NUCLEOTIDE SEQUENCE [LARGE SCALE GENOMIC DNA]</scope>
    <source>
        <strain evidence="6 7">CC-JY-1</strain>
    </source>
</reference>
<accession>A0A091BK33</accession>
<comment type="catalytic activity">
    <reaction evidence="4">
        <text>a purine D-ribonucleoside + phosphate = a purine nucleobase + alpha-D-ribose 1-phosphate</text>
        <dbReference type="Rhea" id="RHEA:19805"/>
        <dbReference type="ChEBI" id="CHEBI:26386"/>
        <dbReference type="ChEBI" id="CHEBI:43474"/>
        <dbReference type="ChEBI" id="CHEBI:57720"/>
        <dbReference type="ChEBI" id="CHEBI:142355"/>
        <dbReference type="EC" id="2.4.2.1"/>
    </reaction>
</comment>
<comment type="similarity">
    <text evidence="4">Belongs to the PNP/UDP phosphorylase family.</text>
</comment>
<dbReference type="Gene3D" id="3.40.50.1580">
    <property type="entry name" value="Nucleoside phosphorylase domain"/>
    <property type="match status" value="1"/>
</dbReference>
<dbReference type="GO" id="GO:0004850">
    <property type="term" value="F:uridine phosphorylase activity"/>
    <property type="evidence" value="ECO:0007669"/>
    <property type="project" value="UniProtKB-EC"/>
</dbReference>
<dbReference type="EMBL" id="AVCH01000025">
    <property type="protein sequence ID" value="KFN51877.1"/>
    <property type="molecule type" value="Genomic_DNA"/>
</dbReference>
<evidence type="ECO:0000256" key="3">
    <source>
        <dbReference type="ARBA" id="ARBA00048447"/>
    </source>
</evidence>
<dbReference type="GO" id="GO:0005829">
    <property type="term" value="C:cytosol"/>
    <property type="evidence" value="ECO:0007669"/>
    <property type="project" value="TreeGrafter"/>
</dbReference>
<gene>
    <name evidence="4" type="primary">deoD</name>
    <name evidence="6" type="ORF">N790_13610</name>
</gene>
<feature type="binding site" description="in other chain" evidence="4">
    <location>
        <position position="24"/>
    </location>
    <ligand>
        <name>phosphate</name>
        <dbReference type="ChEBI" id="CHEBI:43474"/>
        <note>ligand shared between dimeric partners</note>
    </ligand>
</feature>
<dbReference type="EC" id="2.4.2.1" evidence="4"/>